<dbReference type="Proteomes" id="UP000316621">
    <property type="component" value="Chromosome 8"/>
</dbReference>
<evidence type="ECO:0000313" key="5">
    <source>
        <dbReference type="Proteomes" id="UP000316621"/>
    </source>
</evidence>
<dbReference type="Gene3D" id="3.40.50.200">
    <property type="entry name" value="Peptidase S8/S53 domain"/>
    <property type="match status" value="1"/>
</dbReference>
<dbReference type="GO" id="GO:0004252">
    <property type="term" value="F:serine-type endopeptidase activity"/>
    <property type="evidence" value="ECO:0007669"/>
    <property type="project" value="InterPro"/>
</dbReference>
<evidence type="ECO:0000256" key="3">
    <source>
        <dbReference type="SAM" id="SignalP"/>
    </source>
</evidence>
<sequence length="166" mass="18755">MNKLIGTVLTLLLLRYGAINEAAASTTKHYIVYMGDHSYPDLSSVVTSNDVFVKLRKQQFTIIARVFEGSRRFSHQNKHNSFAVSSIRTPYYVPKTQSVFESRISKLHTTHSWEFLGVDAIPQYNQFPEIESKSDVIVGVLDSGIWPESESFNDKGLGPVPKRFKG</sequence>
<protein>
    <recommendedName>
        <fullName evidence="6">Inhibitor I9 domain-containing protein</fullName>
    </recommendedName>
</protein>
<dbReference type="InterPro" id="IPR045051">
    <property type="entry name" value="SBT"/>
</dbReference>
<feature type="chain" id="PRO_5021427416" description="Inhibitor I9 domain-containing protein" evidence="3">
    <location>
        <begin position="25"/>
        <end position="166"/>
    </location>
</feature>
<dbReference type="OMA" id="QQFTIIA"/>
<feature type="signal peptide" evidence="3">
    <location>
        <begin position="1"/>
        <end position="24"/>
    </location>
</feature>
<evidence type="ECO:0008006" key="6">
    <source>
        <dbReference type="Google" id="ProtNLM"/>
    </source>
</evidence>
<dbReference type="GO" id="GO:0006508">
    <property type="term" value="P:proteolysis"/>
    <property type="evidence" value="ECO:0007669"/>
    <property type="project" value="InterPro"/>
</dbReference>
<dbReference type="STRING" id="3469.A0A4Y7KT84"/>
<keyword evidence="2 3" id="KW-0732">Signal</keyword>
<evidence type="ECO:0000256" key="1">
    <source>
        <dbReference type="ARBA" id="ARBA00011073"/>
    </source>
</evidence>
<evidence type="ECO:0000256" key="2">
    <source>
        <dbReference type="ARBA" id="ARBA00022729"/>
    </source>
</evidence>
<comment type="similarity">
    <text evidence="1">Belongs to the peptidase S8 family.</text>
</comment>
<dbReference type="EMBL" id="CM010722">
    <property type="protein sequence ID" value="RZC75321.1"/>
    <property type="molecule type" value="Genomic_DNA"/>
</dbReference>
<dbReference type="InterPro" id="IPR036852">
    <property type="entry name" value="Peptidase_S8/S53_dom_sf"/>
</dbReference>
<dbReference type="PANTHER" id="PTHR10795">
    <property type="entry name" value="PROPROTEIN CONVERTASE SUBTILISIN/KEXIN"/>
    <property type="match status" value="1"/>
</dbReference>
<dbReference type="AlphaFoldDB" id="A0A4Y7KT84"/>
<organism evidence="4 5">
    <name type="scientific">Papaver somniferum</name>
    <name type="common">Opium poppy</name>
    <dbReference type="NCBI Taxonomy" id="3469"/>
    <lineage>
        <taxon>Eukaryota</taxon>
        <taxon>Viridiplantae</taxon>
        <taxon>Streptophyta</taxon>
        <taxon>Embryophyta</taxon>
        <taxon>Tracheophyta</taxon>
        <taxon>Spermatophyta</taxon>
        <taxon>Magnoliopsida</taxon>
        <taxon>Ranunculales</taxon>
        <taxon>Papaveraceae</taxon>
        <taxon>Papaveroideae</taxon>
        <taxon>Papaver</taxon>
    </lineage>
</organism>
<keyword evidence="5" id="KW-1185">Reference proteome</keyword>
<evidence type="ECO:0000313" key="4">
    <source>
        <dbReference type="EMBL" id="RZC75321.1"/>
    </source>
</evidence>
<name>A0A4Y7KT84_PAPSO</name>
<dbReference type="SUPFAM" id="SSF52743">
    <property type="entry name" value="Subtilisin-like"/>
    <property type="match status" value="1"/>
</dbReference>
<proteinExistence type="inferred from homology"/>
<accession>A0A4Y7KT84</accession>
<gene>
    <name evidence="4" type="ORF">C5167_050805</name>
</gene>
<dbReference type="Gramene" id="RZC75321">
    <property type="protein sequence ID" value="RZC75321"/>
    <property type="gene ID" value="C5167_050805"/>
</dbReference>
<reference evidence="4 5" key="1">
    <citation type="journal article" date="2018" name="Science">
        <title>The opium poppy genome and morphinan production.</title>
        <authorList>
            <person name="Guo L."/>
            <person name="Winzer T."/>
            <person name="Yang X."/>
            <person name="Li Y."/>
            <person name="Ning Z."/>
            <person name="He Z."/>
            <person name="Teodor R."/>
            <person name="Lu Y."/>
            <person name="Bowser T.A."/>
            <person name="Graham I.A."/>
            <person name="Ye K."/>
        </authorList>
    </citation>
    <scope>NUCLEOTIDE SEQUENCE [LARGE SCALE GENOMIC DNA]</scope>
    <source>
        <strain evidence="5">cv. HN1</strain>
        <tissue evidence="4">Leaves</tissue>
    </source>
</reference>